<feature type="coiled-coil region" evidence="1">
    <location>
        <begin position="1650"/>
        <end position="1715"/>
    </location>
</feature>
<evidence type="ECO:0000256" key="1">
    <source>
        <dbReference type="SAM" id="Coils"/>
    </source>
</evidence>
<accession>A0A0J9S6D1</accession>
<feature type="region of interest" description="Disordered" evidence="2">
    <location>
        <begin position="46"/>
        <end position="96"/>
    </location>
</feature>
<dbReference type="OrthoDB" id="386780at2759"/>
<feature type="coiled-coil region" evidence="1">
    <location>
        <begin position="1315"/>
        <end position="1356"/>
    </location>
</feature>
<feature type="coiled-coil region" evidence="1">
    <location>
        <begin position="1969"/>
        <end position="2010"/>
    </location>
</feature>
<dbReference type="Proteomes" id="UP000053562">
    <property type="component" value="Unassembled WGS sequence"/>
</dbReference>
<dbReference type="EMBL" id="KQ234389">
    <property type="protein sequence ID" value="KMZ77627.1"/>
    <property type="molecule type" value="Genomic_DNA"/>
</dbReference>
<evidence type="ECO:0000313" key="4">
    <source>
        <dbReference type="EMBL" id="KMZ77627.1"/>
    </source>
</evidence>
<keyword evidence="1" id="KW-0175">Coiled coil</keyword>
<evidence type="ECO:0000259" key="3">
    <source>
        <dbReference type="Pfam" id="PF18515"/>
    </source>
</evidence>
<feature type="coiled-coil region" evidence="1">
    <location>
        <begin position="955"/>
        <end position="989"/>
    </location>
</feature>
<feature type="compositionally biased region" description="Basic and acidic residues" evidence="2">
    <location>
        <begin position="49"/>
        <end position="65"/>
    </location>
</feature>
<feature type="domain" description="Rh5 coiled-coil" evidence="3">
    <location>
        <begin position="113"/>
        <end position="367"/>
    </location>
</feature>
<feature type="coiled-coil region" evidence="1">
    <location>
        <begin position="865"/>
        <end position="895"/>
    </location>
</feature>
<protein>
    <submittedName>
        <fullName evidence="4">Reticulocyte-binding protein 2 (RBP2), like</fullName>
    </submittedName>
</protein>
<reference evidence="4 5" key="1">
    <citation type="submission" date="2011-08" db="EMBL/GenBank/DDBJ databases">
        <title>The Genome Sequence of Plasmodium vivax India VII.</title>
        <authorList>
            <consortium name="The Broad Institute Genome Sequencing Platform"/>
            <consortium name="The Broad Institute Genome Sequencing Center for Infectious Disease"/>
            <person name="Neafsey D."/>
            <person name="Carlton J."/>
            <person name="Barnwell J."/>
            <person name="Collins W."/>
            <person name="Escalante A."/>
            <person name="Mullikin J."/>
            <person name="Saul A."/>
            <person name="Guigo R."/>
            <person name="Camara F."/>
            <person name="Young S.K."/>
            <person name="Zeng Q."/>
            <person name="Gargeya S."/>
            <person name="Fitzgerald M."/>
            <person name="Haas B."/>
            <person name="Abouelleil A."/>
            <person name="Alvarado L."/>
            <person name="Arachchi H.M."/>
            <person name="Berlin A."/>
            <person name="Brown A."/>
            <person name="Chapman S.B."/>
            <person name="Chen Z."/>
            <person name="Dunbar C."/>
            <person name="Freedman E."/>
            <person name="Gearin G."/>
            <person name="Gellesch M."/>
            <person name="Goldberg J."/>
            <person name="Griggs A."/>
            <person name="Gujja S."/>
            <person name="Heiman D."/>
            <person name="Howarth C."/>
            <person name="Larson L."/>
            <person name="Lui A."/>
            <person name="MacDonald P.J.P."/>
            <person name="Montmayeur A."/>
            <person name="Murphy C."/>
            <person name="Neiman D."/>
            <person name="Pearson M."/>
            <person name="Priest M."/>
            <person name="Roberts A."/>
            <person name="Saif S."/>
            <person name="Shea T."/>
            <person name="Shenoy N."/>
            <person name="Sisk P."/>
            <person name="Stolte C."/>
            <person name="Sykes S."/>
            <person name="Wortman J."/>
            <person name="Nusbaum C."/>
            <person name="Birren B."/>
        </authorList>
    </citation>
    <scope>NUCLEOTIDE SEQUENCE [LARGE SCALE GENOMIC DNA]</scope>
    <source>
        <strain evidence="4 5">India VII</strain>
    </source>
</reference>
<feature type="coiled-coil region" evidence="1">
    <location>
        <begin position="500"/>
        <end position="537"/>
    </location>
</feature>
<evidence type="ECO:0000313" key="5">
    <source>
        <dbReference type="Proteomes" id="UP000053562"/>
    </source>
</evidence>
<name>A0A0J9S6D1_PLAVI</name>
<gene>
    <name evidence="4" type="ORF">PVIIG_01595</name>
</gene>
<dbReference type="PROSITE" id="PS51257">
    <property type="entry name" value="PROKAR_LIPOPROTEIN"/>
    <property type="match status" value="1"/>
</dbReference>
<organism evidence="4 5">
    <name type="scientific">Plasmodium vivax India VII</name>
    <dbReference type="NCBI Taxonomy" id="1077284"/>
    <lineage>
        <taxon>Eukaryota</taxon>
        <taxon>Sar</taxon>
        <taxon>Alveolata</taxon>
        <taxon>Apicomplexa</taxon>
        <taxon>Aconoidasida</taxon>
        <taxon>Haemosporida</taxon>
        <taxon>Plasmodiidae</taxon>
        <taxon>Plasmodium</taxon>
        <taxon>Plasmodium (Plasmodium)</taxon>
    </lineage>
</organism>
<evidence type="ECO:0000256" key="2">
    <source>
        <dbReference type="SAM" id="MobiDB-lite"/>
    </source>
</evidence>
<feature type="coiled-coil region" evidence="1">
    <location>
        <begin position="1097"/>
        <end position="1258"/>
    </location>
</feature>
<feature type="coiled-coil region" evidence="1">
    <location>
        <begin position="655"/>
        <end position="712"/>
    </location>
</feature>
<feature type="coiled-coil region" evidence="1">
    <location>
        <begin position="2153"/>
        <end position="2183"/>
    </location>
</feature>
<feature type="coiled-coil region" evidence="1">
    <location>
        <begin position="2326"/>
        <end position="2353"/>
    </location>
</feature>
<dbReference type="Pfam" id="PF18515">
    <property type="entry name" value="Rh5"/>
    <property type="match status" value="1"/>
</dbReference>
<proteinExistence type="predicted"/>
<feature type="compositionally biased region" description="Low complexity" evidence="2">
    <location>
        <begin position="66"/>
        <end position="93"/>
    </location>
</feature>
<sequence>MLKSVVTCIHLNFNILYFSASCKDVNRNKPGRLKYHRKLLPEYVNLMSPDKDGYKGAEKDDKANNHNDNNNGNNNDNNNNSDNNDENSNNSENLRTSNLQNSSSVLVQKDVIPQVTHITNIVEKNVKICLEKTHELNTLITQLENPQTYNIQRSHYSNRVKDYRKKIEDIQNCLKLNYKRNVKATVFATIIWFQTLIKMECSWWTKSCSTRIYYNMIKMYTLKIKEYKIKKPTAYMDKIKAVYKLANDTIWRIKVELNSNLDSDTTDFILEEFKYIIEKYNGHIDKINLGTSYIDHIHEQEGTLNNTKIEIITLYSVIANRYTAFKFSLEHINMFENTSKSKEQVLYNSFSKFEDRLQKKINDLINSEFSISTVNSVILDSEKNIQLSESLLNSSSKEIAQHEIKLNAEIEKKKKDYDQKIIRARETIKKSKELITSVKNAFKLSLEEKEKIEKKVTEAKKLPNALERDKAYLDIMSEIRKIKNKLSDNARKTTEFTKKSNALKKEVQELNTSVNNYVQAIKEQKEKEIRNNSLKDEIKKFLEYIPNNREKIKELITKKNEVQQYIPKIEELIKDAHFGVEEFTAKKTELQNQVNSIIDAFYKEDLQLFLDNLSKSYDENQVLEKEADTTEKIEELHKRTKMDYEKLLNMKCDDIPEIIKKLNTELNNLKNLEKNIVEEQTKNINKYVSDSFDNLTDEMNRLRNSLNEYKQDEGKLQTYKGSINERKDKFLNTSSEKEEDIPEGQNIYDEYKSHKDLMVNKELKLSSDINEFKENIKKVQTKIEAFSSVMQKLGANADEQHQETINSLKNFNTKIEGLKLSELEGEFKINNESAAKLYNQIENTMKNIDTIKSLNYTRNSANNSRELMEKIVKDKNDLIKKLDQQSEEIKQYTLIEEEEKSPLLSALNEEQNHVESEIPKESIDKLNTEINAILEYYNSSKGNFNEDTEIKLEKLDNFKTQCDNIKQEIETLNTKYKVLEKRIDTLIDEQHAKIVTLTDKHITTKDNMINQKIEHSTKSLDDMKTKLNSLKFNDDIRKNENVEIQGKIQEFEKMVQTIEESINKNKTKIYEIKGVYDVYKGEFNEEKNKSTKIVEKKNSMEKVYNKMEDTLKKLEDIDNEKNILNEIEKAEVLYRKVFIHNTVHMMDNETKKSKNLMDQIELSKREIEETKKQMLEYKNDEVSNYDYMKYYNQATESNAKIKETFKNATDQKEKAENIEKVSEIDDIKNQVNHNLHQIQSENSSIEEMLKQINNMKDLLKTNSSKGISDTVLSSTKNAEEFGKQAISEFNKTNDVIQAIRDLITKAEAHKNLININLEDEKINAEVKEIEKIKEQIANKKEEIESHLSKAKEFKEKCSSETSNAKRGKSKIEFLQSREGSSEEVDMKEIEENITKAEGYLNQAIAAETEANKNVELFGELQKNICDIFDESSILGIETTSKKKINKATEIMEEIKRKNFEIQGEVKIFHETLVKLKETHPDNNVDAELNNAKSTNANVLIQTNLEMVEHNLSVIAKIKQEGENIYNRASSTINSMTEISKNTEKKTLDKAKSDESKYISYLTKITSERDLIIEERNKLNGISPNIISIEKELNKARKDYEIGLLQKIDEIGKNRKKNIDLTKESIKLTLSNFSSHFKGFDLKEYVFNKNINDYEQKMKEIHDKYDKSINKISKNLKKAEEDNTNYTLANELRKEAQQEKAELTNIQEEVNKYLRDIKKWESFRFILDMKDNLSNINTLIKQEELKVNDGYEYIKQLVDNIKESNDESSISDNLQKGKEKNVEIQNKMQSTYKNKAKVILGHIIDSAKFIDINIITKSPLNELSSESHLMNAGELKFQQENKVTLETEHMTNNKSELDVYKNIRDAYNIVVEIIAYSDKIDTKQRQSTQLLDDGNDIYLTLKSINELKNKINSVKSKENAISGKIDNISNKLNELNKITCDDKSYDNILDIIKHTELKTIRDSFKQEKINKKSDSKLEKIKEEFENSKNTLKNIEEEVNALKASLVKHDNIQSRNKPIDDVLIEIEKTEKGIDSFSASLDEMLKKGRECEIFRYTSIKDGVIAKINDDAELIDNIHNNTNEYLTYVQKNYSETAEDVRTLNQHFMTETISDHAPTNYETSNKSYEEITEAVNNSKAIIDNIQNSIIQVNEKTEISSLENSAEKIEKLYKELQDKKNTINEIYKKANIVKLQEIKSDADKYLDVANIFNNVLDGQKSRIINNLGKIAQVKETINLKLKKLVETDNTFTTESINRFGEIYNDIKTSIDELEIIEQTNYSEQNDVKNHKEKITYLISRRETLESDLKGHEEDTNVKKLNANTLSEVNIGIASAKEAISNSEEVFKKLLRKIEENERLCNNNDAKNFISDIMQNIDDLNKRFTKNIPEREKLFEIEKDYI</sequence>
<dbReference type="InterPro" id="IPR041668">
    <property type="entry name" value="Rh5_CC"/>
</dbReference>